<dbReference type="OrthoDB" id="4567939at2"/>
<evidence type="ECO:0000313" key="3">
    <source>
        <dbReference type="Proteomes" id="UP000033615"/>
    </source>
</evidence>
<dbReference type="RefSeq" id="WP_053048749.1">
    <property type="nucleotide sequence ID" value="NZ_LAKD02000043.1"/>
</dbReference>
<dbReference type="SUPFAM" id="SSF48498">
    <property type="entry name" value="Tetracyclin repressor-like, C-terminal domain"/>
    <property type="match status" value="1"/>
</dbReference>
<reference evidence="2" key="1">
    <citation type="submission" date="2016-12" db="EMBL/GenBank/DDBJ databases">
        <title>Genome sequence of Streptomyces antioxidans MUSC 164.</title>
        <authorList>
            <person name="Lee L.-H."/>
            <person name="Ser H.-L."/>
        </authorList>
    </citation>
    <scope>NUCLEOTIDE SEQUENCE [LARGE SCALE GENOMIC DNA]</scope>
    <source>
        <strain evidence="2">MUSC 164</strain>
    </source>
</reference>
<dbReference type="Gene3D" id="1.10.357.10">
    <property type="entry name" value="Tetracycline Repressor, domain 2"/>
    <property type="match status" value="1"/>
</dbReference>
<proteinExistence type="predicted"/>
<dbReference type="EMBL" id="LAKD02000043">
    <property type="protein sequence ID" value="OPF78855.1"/>
    <property type="molecule type" value="Genomic_DNA"/>
</dbReference>
<evidence type="ECO:0000313" key="2">
    <source>
        <dbReference type="EMBL" id="OPF78855.1"/>
    </source>
</evidence>
<gene>
    <name evidence="2" type="ORF">VT50_0217635</name>
</gene>
<dbReference type="InterPro" id="IPR054156">
    <property type="entry name" value="YxaF_TetR_C"/>
</dbReference>
<dbReference type="InterPro" id="IPR036271">
    <property type="entry name" value="Tet_transcr_reg_TetR-rel_C_sf"/>
</dbReference>
<comment type="caution">
    <text evidence="2">The sequence shown here is derived from an EMBL/GenBank/DDBJ whole genome shotgun (WGS) entry which is preliminary data.</text>
</comment>
<evidence type="ECO:0000259" key="1">
    <source>
        <dbReference type="Pfam" id="PF21993"/>
    </source>
</evidence>
<dbReference type="Pfam" id="PF21993">
    <property type="entry name" value="TetR_C_13_2"/>
    <property type="match status" value="1"/>
</dbReference>
<organism evidence="2 3">
    <name type="scientific">Streptomyces antioxidans</name>
    <dbReference type="NCBI Taxonomy" id="1507734"/>
    <lineage>
        <taxon>Bacteria</taxon>
        <taxon>Bacillati</taxon>
        <taxon>Actinomycetota</taxon>
        <taxon>Actinomycetes</taxon>
        <taxon>Kitasatosporales</taxon>
        <taxon>Streptomycetaceae</taxon>
        <taxon>Streptomyces</taxon>
    </lineage>
</organism>
<accession>A0A1V4D420</accession>
<protein>
    <recommendedName>
        <fullName evidence="1">Transcriptional regulator LmrA/YxaF-like C-terminal domain-containing protein</fullName>
    </recommendedName>
</protein>
<keyword evidence="3" id="KW-1185">Reference proteome</keyword>
<dbReference type="AlphaFoldDB" id="A0A1V4D420"/>
<name>A0A1V4D420_9ACTN</name>
<sequence length="64" mass="6720">MAHQDPGALEANGFASERAARLATLSVAAVEGAVFLCRTHRSTAPLDDVLAELRTLLSAERGLT</sequence>
<dbReference type="Proteomes" id="UP000033615">
    <property type="component" value="Unassembled WGS sequence"/>
</dbReference>
<feature type="domain" description="Transcriptional regulator LmrA/YxaF-like C-terminal" evidence="1">
    <location>
        <begin position="8"/>
        <end position="50"/>
    </location>
</feature>